<protein>
    <submittedName>
        <fullName evidence="2">Uncharacterized protein</fullName>
    </submittedName>
</protein>
<dbReference type="EMBL" id="CAXAMM010040640">
    <property type="protein sequence ID" value="CAK9094419.1"/>
    <property type="molecule type" value="Genomic_DNA"/>
</dbReference>
<dbReference type="Proteomes" id="UP001642464">
    <property type="component" value="Unassembled WGS sequence"/>
</dbReference>
<proteinExistence type="predicted"/>
<feature type="non-terminal residue" evidence="2">
    <location>
        <position position="845"/>
    </location>
</feature>
<name>A0ABP0R2J2_9DINO</name>
<feature type="region of interest" description="Disordered" evidence="1">
    <location>
        <begin position="568"/>
        <end position="589"/>
    </location>
</feature>
<evidence type="ECO:0000313" key="3">
    <source>
        <dbReference type="Proteomes" id="UP001642464"/>
    </source>
</evidence>
<feature type="compositionally biased region" description="Basic and acidic residues" evidence="1">
    <location>
        <begin position="574"/>
        <end position="585"/>
    </location>
</feature>
<reference evidence="2 3" key="1">
    <citation type="submission" date="2024-02" db="EMBL/GenBank/DDBJ databases">
        <authorList>
            <person name="Chen Y."/>
            <person name="Shah S."/>
            <person name="Dougan E. K."/>
            <person name="Thang M."/>
            <person name="Chan C."/>
        </authorList>
    </citation>
    <scope>NUCLEOTIDE SEQUENCE [LARGE SCALE GENOMIC DNA]</scope>
</reference>
<comment type="caution">
    <text evidence="2">The sequence shown here is derived from an EMBL/GenBank/DDBJ whole genome shotgun (WGS) entry which is preliminary data.</text>
</comment>
<feature type="region of interest" description="Disordered" evidence="1">
    <location>
        <begin position="531"/>
        <end position="551"/>
    </location>
</feature>
<gene>
    <name evidence="2" type="ORF">SCF082_LOCUS44382</name>
</gene>
<evidence type="ECO:0000256" key="1">
    <source>
        <dbReference type="SAM" id="MobiDB-lite"/>
    </source>
</evidence>
<evidence type="ECO:0000313" key="2">
    <source>
        <dbReference type="EMBL" id="CAK9094419.1"/>
    </source>
</evidence>
<organism evidence="2 3">
    <name type="scientific">Durusdinium trenchii</name>
    <dbReference type="NCBI Taxonomy" id="1381693"/>
    <lineage>
        <taxon>Eukaryota</taxon>
        <taxon>Sar</taxon>
        <taxon>Alveolata</taxon>
        <taxon>Dinophyceae</taxon>
        <taxon>Suessiales</taxon>
        <taxon>Symbiodiniaceae</taxon>
        <taxon>Durusdinium</taxon>
    </lineage>
</organism>
<feature type="region of interest" description="Disordered" evidence="1">
    <location>
        <begin position="806"/>
        <end position="832"/>
    </location>
</feature>
<sequence length="845" mass="93444">MTHFKDAMKLAQESLSLEARAKSIPLPKAKASAAKAAPKAKVKAKAKASPDAKPAAVPATRLKRFAHSAIVEAREAGTGVSPALQRAGRVTAENMQNCERDLHSLFWKCGLALPVRLSTMRFGLLYVHYISLSTWFRCLLGDYPHLLLGGFSDSSKASLLLESFWETYRVAHSDHFVFSQHPGNLKACVPYYLHLDEGTGLRKSAVLVFNFQAAFGQETAANFEKLFGEGTGRSDRDVKEYMVDAQTHNQRGSSFLSRFLFTVIPKKWYTKKFDFVYDRILAQLADEAARLACEGIRGMFPICLGLKGDAPALAKAAHYNRLKGADTMLLTRWLAVLIQRGLYRAESVWLDREKDAKPLAELCFDFVECYRDLATLCFERGHVKLGHIRIVGALVANLVLRPDTLKCGPFVRTDAALLLQQSLQVGVPDAPGILGVGTLRRIRLLSGAPPMGVMQLWSEGRSLDEPEEVDGRMAPEAPRGGCLISLISSRQRSQGASRHQAVVWSRTDETDRSECGFAAREGGALEKMKATAPRCSDSLPNTPDGTYQDDGVKKEPEWIILGLLGGGRSSSKKLSRDPASDRATEETPTAPMQLEALEDVRWDRERQEFLQQLQRAEAQPIRTFRIRTERICPSDGPVQRMVLAWGPEIRAIRRVLDLGFGADPPATPGTVLAHQILVILAEEDATSYDLPGWSQISGRLDALHSVLANHGARLLEGEAHLQALMEHLGWQAPQWPETPKVLSESALAPRMVSQWRPEPGLTFQRQLEELQRSHQAMQEMLRESKGSFNATLGDMKALWREVARLQQGQSEGPEQPPSAVSGESAILGDVHREVQSIKQLGSTYG</sequence>
<accession>A0ABP0R2J2</accession>
<keyword evidence="3" id="KW-1185">Reference proteome</keyword>